<dbReference type="AlphaFoldDB" id="A0A1H2ZPT1"/>
<dbReference type="RefSeq" id="WP_092569233.1">
    <property type="nucleotide sequence ID" value="NZ_BMXH01000001.1"/>
</dbReference>
<feature type="domain" description="DUF4007" evidence="1">
    <location>
        <begin position="15"/>
        <end position="306"/>
    </location>
</feature>
<dbReference type="Proteomes" id="UP000198500">
    <property type="component" value="Unassembled WGS sequence"/>
</dbReference>
<protein>
    <recommendedName>
        <fullName evidence="1">DUF4007 domain-containing protein</fullName>
    </recommendedName>
</protein>
<dbReference type="STRING" id="574349.SAMN05443545_104220"/>
<dbReference type="Pfam" id="PF13182">
    <property type="entry name" value="DUF4007"/>
    <property type="match status" value="1"/>
</dbReference>
<dbReference type="InterPro" id="IPR025248">
    <property type="entry name" value="DUF4007"/>
</dbReference>
<accession>A0A1H2ZPT1</accession>
<evidence type="ECO:0000313" key="2">
    <source>
        <dbReference type="EMBL" id="SDX19470.1"/>
    </source>
</evidence>
<dbReference type="EMBL" id="FNNI01000004">
    <property type="protein sequence ID" value="SDX19470.1"/>
    <property type="molecule type" value="Genomic_DNA"/>
</dbReference>
<dbReference type="OrthoDB" id="747541at2"/>
<evidence type="ECO:0000313" key="3">
    <source>
        <dbReference type="Proteomes" id="UP000198500"/>
    </source>
</evidence>
<keyword evidence="3" id="KW-1185">Reference proteome</keyword>
<organism evidence="2 3">
    <name type="scientific">Aidingimonas halophila</name>
    <dbReference type="NCBI Taxonomy" id="574349"/>
    <lineage>
        <taxon>Bacteria</taxon>
        <taxon>Pseudomonadati</taxon>
        <taxon>Pseudomonadota</taxon>
        <taxon>Gammaproteobacteria</taxon>
        <taxon>Oceanospirillales</taxon>
        <taxon>Halomonadaceae</taxon>
        <taxon>Aidingimonas</taxon>
    </lineage>
</organism>
<name>A0A1H2ZPT1_9GAMM</name>
<proteinExistence type="predicted"/>
<reference evidence="2 3" key="1">
    <citation type="submission" date="2016-10" db="EMBL/GenBank/DDBJ databases">
        <authorList>
            <person name="de Groot N.N."/>
        </authorList>
    </citation>
    <scope>NUCLEOTIDE SEQUENCE [LARGE SCALE GENOMIC DNA]</scope>
    <source>
        <strain evidence="2 3">DSM 19219</strain>
    </source>
</reference>
<gene>
    <name evidence="2" type="ORF">SAMN05443545_104220</name>
</gene>
<sequence>MQGSPLEESDYTPQFSGHETFPLRYGWLKKAYDAVVEDLNEDHERSIFYDAGAIAKFGVGKNMVIAMRHWARQCGMVQGGGKGNGIAPTEIGEKIFDNNGLDPFMEFPSTAWLIHWKLASSAEKTTWFWFFNHFAGNQFERQQLVENLTKFARDRNWGISSQATIKRDVECFVRTYAARPITQKQTLEDSLECPLTELGLIKAIGKNSGFRLVRGPKPTLGDGVFIYSILDFWRRVSSAQTLSFEALAHYPGSPGRVFLLTEDALADRLSNLEEQTNGQLKWSETAGLKQLVRSEKLDLEDCEEWIDRDYPNNKRKVA</sequence>
<evidence type="ECO:0000259" key="1">
    <source>
        <dbReference type="Pfam" id="PF13182"/>
    </source>
</evidence>